<dbReference type="EMBL" id="CAJOBE010018685">
    <property type="protein sequence ID" value="CAF4222460.1"/>
    <property type="molecule type" value="Genomic_DNA"/>
</dbReference>
<reference evidence="1" key="1">
    <citation type="submission" date="2021-02" db="EMBL/GenBank/DDBJ databases">
        <authorList>
            <person name="Nowell W R."/>
        </authorList>
    </citation>
    <scope>NUCLEOTIDE SEQUENCE</scope>
</reference>
<proteinExistence type="predicted"/>
<name>A0A820CHS6_9BILA</name>
<gene>
    <name evidence="1" type="ORF">FNK824_LOCUS37313</name>
</gene>
<sequence length="108" mass="13326">MPHLQTLRLWRPDDFPWTTIRPNFKREHYGNLTRRWLKSLRTRESINKHVTVFEQDLSQLVTELKQFVFLDIYSDTDSEKVEPYRSMVQKRFPNSQLCIDKLRFRLWI</sequence>
<accession>A0A820CHS6</accession>
<evidence type="ECO:0000313" key="2">
    <source>
        <dbReference type="Proteomes" id="UP000663874"/>
    </source>
</evidence>
<organism evidence="1 2">
    <name type="scientific">Rotaria sordida</name>
    <dbReference type="NCBI Taxonomy" id="392033"/>
    <lineage>
        <taxon>Eukaryota</taxon>
        <taxon>Metazoa</taxon>
        <taxon>Spiralia</taxon>
        <taxon>Gnathifera</taxon>
        <taxon>Rotifera</taxon>
        <taxon>Eurotatoria</taxon>
        <taxon>Bdelloidea</taxon>
        <taxon>Philodinida</taxon>
        <taxon>Philodinidae</taxon>
        <taxon>Rotaria</taxon>
    </lineage>
</organism>
<protein>
    <submittedName>
        <fullName evidence="1">Uncharacterized protein</fullName>
    </submittedName>
</protein>
<dbReference type="AlphaFoldDB" id="A0A820CHS6"/>
<dbReference type="Proteomes" id="UP000663874">
    <property type="component" value="Unassembled WGS sequence"/>
</dbReference>
<comment type="caution">
    <text evidence="1">The sequence shown here is derived from an EMBL/GenBank/DDBJ whole genome shotgun (WGS) entry which is preliminary data.</text>
</comment>
<evidence type="ECO:0000313" key="1">
    <source>
        <dbReference type="EMBL" id="CAF4222460.1"/>
    </source>
</evidence>